<dbReference type="RefSeq" id="WP_201432753.1">
    <property type="nucleotide sequence ID" value="NZ_JAEQBW010000013.1"/>
</dbReference>
<dbReference type="Gene3D" id="3.40.109.10">
    <property type="entry name" value="NADH Oxidase"/>
    <property type="match status" value="1"/>
</dbReference>
<sequence length="342" mass="39716">MKIVNEKLPYVFYRNKVLASIYYFLFSRSFLRENKAVLNGKVQYLKQSQSNKANIFLLVRNTHKLEKGLLMRPRRAVFAASYIEETVSCFIKLAESGDDIHTPQFKWFYDVLDEYFAVVQGGDKTIDFQMGRFKAVVESINFELKSKKIEQKSIPYKHSSIGVSPISYEDFFKLSKQRRSVRWFEQKAVPRELVDKAILAAIQAPSACNRQPFQFRIIDDKNILSKIVNYPMGTTGYAENIPMMIVVTGNLDAYFSERDRHVIYIDGSLASMSFMYALETLGLSSCSINWPDIEQRERKMQKLLKLKDFQRVIMCIGVGYADPEGYIAFSEKRSLDEIRKYN</sequence>
<evidence type="ECO:0000313" key="4">
    <source>
        <dbReference type="EMBL" id="MBK6267068.1"/>
    </source>
</evidence>
<dbReference type="GO" id="GO:0016491">
    <property type="term" value="F:oxidoreductase activity"/>
    <property type="evidence" value="ECO:0007669"/>
    <property type="project" value="UniProtKB-KW"/>
</dbReference>
<dbReference type="InterPro" id="IPR029479">
    <property type="entry name" value="Nitroreductase"/>
</dbReference>
<feature type="domain" description="Nitroreductase" evidence="3">
    <location>
        <begin position="176"/>
        <end position="230"/>
    </location>
</feature>
<gene>
    <name evidence="4" type="ORF">JKA74_18635</name>
</gene>
<dbReference type="InterPro" id="IPR000415">
    <property type="entry name" value="Nitroreductase-like"/>
</dbReference>
<keyword evidence="2" id="KW-0560">Oxidoreductase</keyword>
<protein>
    <submittedName>
        <fullName evidence="4">Nitroreductase family protein</fullName>
    </submittedName>
</protein>
<evidence type="ECO:0000313" key="5">
    <source>
        <dbReference type="Proteomes" id="UP000611723"/>
    </source>
</evidence>
<organism evidence="4 5">
    <name type="scientific">Marivirga aurantiaca</name>
    <dbReference type="NCBI Taxonomy" id="2802615"/>
    <lineage>
        <taxon>Bacteria</taxon>
        <taxon>Pseudomonadati</taxon>
        <taxon>Bacteroidota</taxon>
        <taxon>Cytophagia</taxon>
        <taxon>Cytophagales</taxon>
        <taxon>Marivirgaceae</taxon>
        <taxon>Marivirga</taxon>
    </lineage>
</organism>
<evidence type="ECO:0000259" key="3">
    <source>
        <dbReference type="Pfam" id="PF00881"/>
    </source>
</evidence>
<dbReference type="SUPFAM" id="SSF55469">
    <property type="entry name" value="FMN-dependent nitroreductase-like"/>
    <property type="match status" value="1"/>
</dbReference>
<dbReference type="EMBL" id="JAEQBW010000013">
    <property type="protein sequence ID" value="MBK6267068.1"/>
    <property type="molecule type" value="Genomic_DNA"/>
</dbReference>
<dbReference type="Pfam" id="PF00881">
    <property type="entry name" value="Nitroreductase"/>
    <property type="match status" value="2"/>
</dbReference>
<dbReference type="PANTHER" id="PTHR43673:SF10">
    <property type="entry name" value="NADH DEHYDROGENASE_NAD(P)H NITROREDUCTASE XCC3605-RELATED"/>
    <property type="match status" value="1"/>
</dbReference>
<accession>A0A934X167</accession>
<dbReference type="Proteomes" id="UP000611723">
    <property type="component" value="Unassembled WGS sequence"/>
</dbReference>
<feature type="domain" description="Nitroreductase" evidence="3">
    <location>
        <begin position="239"/>
        <end position="320"/>
    </location>
</feature>
<evidence type="ECO:0000256" key="2">
    <source>
        <dbReference type="ARBA" id="ARBA00023002"/>
    </source>
</evidence>
<proteinExistence type="inferred from homology"/>
<comment type="similarity">
    <text evidence="1">Belongs to the nitroreductase family.</text>
</comment>
<keyword evidence="5" id="KW-1185">Reference proteome</keyword>
<name>A0A934X167_9BACT</name>
<dbReference type="CDD" id="cd02062">
    <property type="entry name" value="Nitro_FMN_reductase"/>
    <property type="match status" value="1"/>
</dbReference>
<comment type="caution">
    <text evidence="4">The sequence shown here is derived from an EMBL/GenBank/DDBJ whole genome shotgun (WGS) entry which is preliminary data.</text>
</comment>
<dbReference type="PANTHER" id="PTHR43673">
    <property type="entry name" value="NAD(P)H NITROREDUCTASE YDGI-RELATED"/>
    <property type="match status" value="1"/>
</dbReference>
<dbReference type="AlphaFoldDB" id="A0A934X167"/>
<reference evidence="4" key="1">
    <citation type="submission" date="2021-01" db="EMBL/GenBank/DDBJ databases">
        <title>Marivirga aurantiaca sp. nov., isolated from intertidal surface sediments.</title>
        <authorList>
            <person name="Zhang M."/>
        </authorList>
    </citation>
    <scope>NUCLEOTIDE SEQUENCE</scope>
    <source>
        <strain evidence="4">S37H4</strain>
    </source>
</reference>
<evidence type="ECO:0000256" key="1">
    <source>
        <dbReference type="ARBA" id="ARBA00007118"/>
    </source>
</evidence>